<evidence type="ECO:0000313" key="2">
    <source>
        <dbReference type="EMBL" id="KAK2654146.1"/>
    </source>
</evidence>
<evidence type="ECO:0000313" key="3">
    <source>
        <dbReference type="Proteomes" id="UP001280121"/>
    </source>
</evidence>
<dbReference type="CDD" id="cd05402">
    <property type="entry name" value="NT_PAP_TUTase"/>
    <property type="match status" value="1"/>
</dbReference>
<protein>
    <recommendedName>
        <fullName evidence="1">Poly(A) RNA polymerase mitochondrial-like central palm domain-containing protein</fullName>
    </recommendedName>
</protein>
<dbReference type="SUPFAM" id="SSF81301">
    <property type="entry name" value="Nucleotidyltransferase"/>
    <property type="match status" value="1"/>
</dbReference>
<reference evidence="2" key="1">
    <citation type="journal article" date="2023" name="Plant J.">
        <title>Genome sequences and population genomics provide insights into the demographic history, inbreeding, and mutation load of two 'living fossil' tree species of Dipteronia.</title>
        <authorList>
            <person name="Feng Y."/>
            <person name="Comes H.P."/>
            <person name="Chen J."/>
            <person name="Zhu S."/>
            <person name="Lu R."/>
            <person name="Zhang X."/>
            <person name="Li P."/>
            <person name="Qiu J."/>
            <person name="Olsen K.M."/>
            <person name="Qiu Y."/>
        </authorList>
    </citation>
    <scope>NUCLEOTIDE SEQUENCE</scope>
    <source>
        <strain evidence="2">KIB01</strain>
    </source>
</reference>
<dbReference type="PANTHER" id="PTHR45979:SF30">
    <property type="entry name" value="NUCLEOTIDYLTRANSFERASE"/>
    <property type="match status" value="1"/>
</dbReference>
<dbReference type="InterPro" id="IPR043519">
    <property type="entry name" value="NT_sf"/>
</dbReference>
<evidence type="ECO:0000259" key="1">
    <source>
        <dbReference type="Pfam" id="PF22600"/>
    </source>
</evidence>
<dbReference type="Pfam" id="PF22600">
    <property type="entry name" value="MTPAP-like_central"/>
    <property type="match status" value="1"/>
</dbReference>
<sequence length="185" mass="20898">MDDHKGQAQPNGFYLNGLLPNEADSMTRVLDRERWSQAEKRAVELIARIHPNQPSKDQRNAIENYMRSLITKCFPCQVLAYGSVPLQTYLPDGDIDLTAFSKNQDLKWYDILKEALENEVERENAEFCMKDVEIIPAKVPIVKCIVENIAVDISFNQLGGLCALCFLEGVDNLIKKIISSSTAFC</sequence>
<keyword evidence="3" id="KW-1185">Reference proteome</keyword>
<organism evidence="2 3">
    <name type="scientific">Dipteronia dyeriana</name>
    <dbReference type="NCBI Taxonomy" id="168575"/>
    <lineage>
        <taxon>Eukaryota</taxon>
        <taxon>Viridiplantae</taxon>
        <taxon>Streptophyta</taxon>
        <taxon>Embryophyta</taxon>
        <taxon>Tracheophyta</taxon>
        <taxon>Spermatophyta</taxon>
        <taxon>Magnoliopsida</taxon>
        <taxon>eudicotyledons</taxon>
        <taxon>Gunneridae</taxon>
        <taxon>Pentapetalae</taxon>
        <taxon>rosids</taxon>
        <taxon>malvids</taxon>
        <taxon>Sapindales</taxon>
        <taxon>Sapindaceae</taxon>
        <taxon>Hippocastanoideae</taxon>
        <taxon>Acereae</taxon>
        <taxon>Dipteronia</taxon>
    </lineage>
</organism>
<dbReference type="InterPro" id="IPR058921">
    <property type="entry name" value="PAP/OAS1-rel"/>
</dbReference>
<dbReference type="AlphaFoldDB" id="A0AAE0CK72"/>
<proteinExistence type="predicted"/>
<accession>A0AAE0CK72</accession>
<dbReference type="InterPro" id="IPR054708">
    <property type="entry name" value="MTPAP-like_central"/>
</dbReference>
<feature type="domain" description="Poly(A) RNA polymerase mitochondrial-like central palm" evidence="1">
    <location>
        <begin position="44"/>
        <end position="161"/>
    </location>
</feature>
<comment type="caution">
    <text evidence="2">The sequence shown here is derived from an EMBL/GenBank/DDBJ whole genome shotgun (WGS) entry which is preliminary data.</text>
</comment>
<dbReference type="Gene3D" id="3.30.460.10">
    <property type="entry name" value="Beta Polymerase, domain 2"/>
    <property type="match status" value="1"/>
</dbReference>
<dbReference type="EMBL" id="JANJYI010000004">
    <property type="protein sequence ID" value="KAK2654146.1"/>
    <property type="molecule type" value="Genomic_DNA"/>
</dbReference>
<dbReference type="Proteomes" id="UP001280121">
    <property type="component" value="Unassembled WGS sequence"/>
</dbReference>
<name>A0AAE0CK72_9ROSI</name>
<dbReference type="PANTHER" id="PTHR45979">
    <property type="entry name" value="PAP/OAS1 SUBSTRATE-BINDING DOMAIN SUPERFAMILY"/>
    <property type="match status" value="1"/>
</dbReference>
<gene>
    <name evidence="2" type="ORF">Ddye_014002</name>
</gene>